<proteinExistence type="predicted"/>
<dbReference type="PANTHER" id="PTHR34009">
    <property type="entry name" value="PROTEIN STAR"/>
    <property type="match status" value="1"/>
</dbReference>
<gene>
    <name evidence="2" type="ORF">TeGR_g474</name>
</gene>
<reference evidence="2 3" key="1">
    <citation type="journal article" date="2023" name="Commun. Biol.">
        <title>Genome analysis of Parmales, the sister group of diatoms, reveals the evolutionary specialization of diatoms from phago-mixotrophs to photoautotrophs.</title>
        <authorList>
            <person name="Ban H."/>
            <person name="Sato S."/>
            <person name="Yoshikawa S."/>
            <person name="Yamada K."/>
            <person name="Nakamura Y."/>
            <person name="Ichinomiya M."/>
            <person name="Sato N."/>
            <person name="Blanc-Mathieu R."/>
            <person name="Endo H."/>
            <person name="Kuwata A."/>
            <person name="Ogata H."/>
        </authorList>
    </citation>
    <scope>NUCLEOTIDE SEQUENCE [LARGE SCALE GENOMIC DNA]</scope>
</reference>
<evidence type="ECO:0000259" key="1">
    <source>
        <dbReference type="Pfam" id="PF05050"/>
    </source>
</evidence>
<accession>A0ABQ6N0Q0</accession>
<evidence type="ECO:0000313" key="3">
    <source>
        <dbReference type="Proteomes" id="UP001165060"/>
    </source>
</evidence>
<evidence type="ECO:0000313" key="2">
    <source>
        <dbReference type="EMBL" id="GMI36708.1"/>
    </source>
</evidence>
<dbReference type="Proteomes" id="UP001165060">
    <property type="component" value="Unassembled WGS sequence"/>
</dbReference>
<dbReference type="Pfam" id="PF05050">
    <property type="entry name" value="Methyltransf_21"/>
    <property type="match status" value="1"/>
</dbReference>
<organism evidence="2 3">
    <name type="scientific">Tetraparma gracilis</name>
    <dbReference type="NCBI Taxonomy" id="2962635"/>
    <lineage>
        <taxon>Eukaryota</taxon>
        <taxon>Sar</taxon>
        <taxon>Stramenopiles</taxon>
        <taxon>Ochrophyta</taxon>
        <taxon>Bolidophyceae</taxon>
        <taxon>Parmales</taxon>
        <taxon>Triparmaceae</taxon>
        <taxon>Tetraparma</taxon>
    </lineage>
</organism>
<comment type="caution">
    <text evidence="2">The sequence shown here is derived from an EMBL/GenBank/DDBJ whole genome shotgun (WGS) entry which is preliminary data.</text>
</comment>
<keyword evidence="3" id="KW-1185">Reference proteome</keyword>
<dbReference type="InterPro" id="IPR053202">
    <property type="entry name" value="EGF_Rcpt_Signaling_Reg"/>
</dbReference>
<protein>
    <recommendedName>
        <fullName evidence="1">Methyltransferase FkbM domain-containing protein</fullName>
    </recommendedName>
</protein>
<dbReference type="InterPro" id="IPR029063">
    <property type="entry name" value="SAM-dependent_MTases_sf"/>
</dbReference>
<feature type="domain" description="Methyltransferase FkbM" evidence="1">
    <location>
        <begin position="3"/>
        <end position="146"/>
    </location>
</feature>
<dbReference type="PANTHER" id="PTHR34009:SF2">
    <property type="entry name" value="PROTEIN STAR"/>
    <property type="match status" value="1"/>
</dbReference>
<name>A0ABQ6N0Q0_9STRA</name>
<dbReference type="EMBL" id="BRYB01001938">
    <property type="protein sequence ID" value="GMI36708.1"/>
    <property type="molecule type" value="Genomic_DNA"/>
</dbReference>
<sequence length="182" mass="19819">MSQGWKGLVIEATPANYVSIAENRPCAWRTESAAGPDWGLVDFTGWGGCCSGMSAGMSEKFAATFHGRDAGKRMSYKVRQAPIVELMKAAGLGKVDFWSLDVEGAELFVLQGMDFSAVEVGMVMVEISETKEMAAKVEAVFIEEGFVRDETFHSWNNLNALYLNTRGEWGGAAAPGSWSWES</sequence>
<dbReference type="Gene3D" id="3.40.50.150">
    <property type="entry name" value="Vaccinia Virus protein VP39"/>
    <property type="match status" value="1"/>
</dbReference>
<dbReference type="InterPro" id="IPR006342">
    <property type="entry name" value="FkbM_mtfrase"/>
</dbReference>